<keyword evidence="2" id="KW-0472">Membrane</keyword>
<evidence type="ECO:0000256" key="1">
    <source>
        <dbReference type="SAM" id="MobiDB-lite"/>
    </source>
</evidence>
<dbReference type="PATRIC" id="fig|1581420.6.peg.1547"/>
<dbReference type="InterPro" id="IPR008613">
    <property type="entry name" value="Excalibur_Ca-bd_domain"/>
</dbReference>
<feature type="domain" description="Excalibur calcium-binding" evidence="3">
    <location>
        <begin position="51"/>
        <end position="87"/>
    </location>
</feature>
<accession>A0A0G9MTS7</accession>
<dbReference type="EMBL" id="LBHB01000002">
    <property type="protein sequence ID" value="KLE34130.1"/>
    <property type="molecule type" value="Genomic_DNA"/>
</dbReference>
<keyword evidence="5" id="KW-1185">Reference proteome</keyword>
<evidence type="ECO:0000313" key="5">
    <source>
        <dbReference type="Proteomes" id="UP000053464"/>
    </source>
</evidence>
<organism evidence="4 5">
    <name type="scientific">Aurantiacibacter luteus</name>
    <dbReference type="NCBI Taxonomy" id="1581420"/>
    <lineage>
        <taxon>Bacteria</taxon>
        <taxon>Pseudomonadati</taxon>
        <taxon>Pseudomonadota</taxon>
        <taxon>Alphaproteobacteria</taxon>
        <taxon>Sphingomonadales</taxon>
        <taxon>Erythrobacteraceae</taxon>
        <taxon>Aurantiacibacter</taxon>
    </lineage>
</organism>
<dbReference type="RefSeq" id="WP_047003776.1">
    <property type="nucleotide sequence ID" value="NZ_LBHB01000002.1"/>
</dbReference>
<feature type="region of interest" description="Disordered" evidence="1">
    <location>
        <begin position="71"/>
        <end position="90"/>
    </location>
</feature>
<evidence type="ECO:0000259" key="3">
    <source>
        <dbReference type="SMART" id="SM00894"/>
    </source>
</evidence>
<keyword evidence="2" id="KW-0812">Transmembrane</keyword>
<sequence>MARYRNSGSLGLTEIAVYAAMAVGGTWWLADRVEVAMLSPEERHAIETSVTFAGCNEVRALGRDPIYAGEPGYGPHMDGDGDGVACEPRP</sequence>
<evidence type="ECO:0000313" key="4">
    <source>
        <dbReference type="EMBL" id="KLE34130.1"/>
    </source>
</evidence>
<protein>
    <recommendedName>
        <fullName evidence="3">Excalibur calcium-binding domain-containing protein</fullName>
    </recommendedName>
</protein>
<reference evidence="4 5" key="1">
    <citation type="submission" date="2015-04" db="EMBL/GenBank/DDBJ databases">
        <title>The draft genome sequence of Erythrobacter luteus KA37.</title>
        <authorList>
            <person name="Zhuang L."/>
            <person name="Liu Y."/>
            <person name="Shao Z."/>
        </authorList>
    </citation>
    <scope>NUCLEOTIDE SEQUENCE [LARGE SCALE GENOMIC DNA]</scope>
    <source>
        <strain evidence="4 5">KA37</strain>
    </source>
</reference>
<dbReference type="Proteomes" id="UP000053464">
    <property type="component" value="Unassembled WGS sequence"/>
</dbReference>
<keyword evidence="2" id="KW-1133">Transmembrane helix</keyword>
<dbReference type="Pfam" id="PF05901">
    <property type="entry name" value="Excalibur"/>
    <property type="match status" value="1"/>
</dbReference>
<comment type="caution">
    <text evidence="4">The sequence shown here is derived from an EMBL/GenBank/DDBJ whole genome shotgun (WGS) entry which is preliminary data.</text>
</comment>
<name>A0A0G9MTS7_9SPHN</name>
<feature type="transmembrane region" description="Helical" evidence="2">
    <location>
        <begin position="12"/>
        <end position="30"/>
    </location>
</feature>
<gene>
    <name evidence="4" type="ORF">AAW00_07565</name>
</gene>
<evidence type="ECO:0000256" key="2">
    <source>
        <dbReference type="SAM" id="Phobius"/>
    </source>
</evidence>
<dbReference type="AlphaFoldDB" id="A0A0G9MTS7"/>
<dbReference type="SMART" id="SM00894">
    <property type="entry name" value="Excalibur"/>
    <property type="match status" value="1"/>
</dbReference>
<proteinExistence type="predicted"/>
<dbReference type="STRING" id="1581420.AAW00_07565"/>